<reference evidence="3" key="2">
    <citation type="submission" date="2002-11" db="EMBL/GenBank/DDBJ databases">
        <title>Oryza sativa nipponbare(GA3) genomic DNA, chromosome 9, BAC clone:OSJNBb0012I09.</title>
        <authorList>
            <person name="Sasaki T."/>
            <person name="Matsumoto T."/>
            <person name="Katayose Y."/>
        </authorList>
    </citation>
    <scope>NUCLEOTIDE SEQUENCE</scope>
</reference>
<proteinExistence type="predicted"/>
<dbReference type="AlphaFoldDB" id="Q6H4D5"/>
<dbReference type="EMBL" id="AP005878">
    <property type="protein sequence ID" value="BAD26414.1"/>
    <property type="molecule type" value="Genomic_DNA"/>
</dbReference>
<accession>Q6H4D5</accession>
<evidence type="ECO:0000313" key="2">
    <source>
        <dbReference type="EMBL" id="BAD25949.1"/>
    </source>
</evidence>
<evidence type="ECO:0000313" key="4">
    <source>
        <dbReference type="Proteomes" id="UP000000763"/>
    </source>
</evidence>
<name>Q6H4D5_ORYSJ</name>
<reference evidence="4" key="3">
    <citation type="journal article" date="2005" name="Nature">
        <title>The map-based sequence of the rice genome.</title>
        <authorList>
            <consortium name="International rice genome sequencing project (IRGSP)"/>
            <person name="Matsumoto T."/>
            <person name="Wu J."/>
            <person name="Kanamori H."/>
            <person name="Katayose Y."/>
            <person name="Fujisawa M."/>
            <person name="Namiki N."/>
            <person name="Mizuno H."/>
            <person name="Yamamoto K."/>
            <person name="Antonio B.A."/>
            <person name="Baba T."/>
            <person name="Sakata K."/>
            <person name="Nagamura Y."/>
            <person name="Aoki H."/>
            <person name="Arikawa K."/>
            <person name="Arita K."/>
            <person name="Bito T."/>
            <person name="Chiden Y."/>
            <person name="Fujitsuka N."/>
            <person name="Fukunaka R."/>
            <person name="Hamada M."/>
            <person name="Harada C."/>
            <person name="Hayashi A."/>
            <person name="Hijishita S."/>
            <person name="Honda M."/>
            <person name="Hosokawa S."/>
            <person name="Ichikawa Y."/>
            <person name="Idonuma A."/>
            <person name="Iijima M."/>
            <person name="Ikeda M."/>
            <person name="Ikeno M."/>
            <person name="Ito K."/>
            <person name="Ito S."/>
            <person name="Ito T."/>
            <person name="Ito Y."/>
            <person name="Ito Y."/>
            <person name="Iwabuchi A."/>
            <person name="Kamiya K."/>
            <person name="Karasawa W."/>
            <person name="Kurita K."/>
            <person name="Katagiri S."/>
            <person name="Kikuta A."/>
            <person name="Kobayashi H."/>
            <person name="Kobayashi N."/>
            <person name="Machita K."/>
            <person name="Maehara T."/>
            <person name="Masukawa M."/>
            <person name="Mizubayashi T."/>
            <person name="Mukai Y."/>
            <person name="Nagasaki H."/>
            <person name="Nagata Y."/>
            <person name="Naito S."/>
            <person name="Nakashima M."/>
            <person name="Nakama Y."/>
            <person name="Nakamichi Y."/>
            <person name="Nakamura M."/>
            <person name="Meguro A."/>
            <person name="Negishi M."/>
            <person name="Ohta I."/>
            <person name="Ohta T."/>
            <person name="Okamoto M."/>
            <person name="Ono N."/>
            <person name="Saji S."/>
            <person name="Sakaguchi M."/>
            <person name="Sakai K."/>
            <person name="Shibata M."/>
            <person name="Shimokawa T."/>
            <person name="Song J."/>
            <person name="Takazaki Y."/>
            <person name="Terasawa K."/>
            <person name="Tsugane M."/>
            <person name="Tsuji K."/>
            <person name="Ueda S."/>
            <person name="Waki K."/>
            <person name="Yamagata H."/>
            <person name="Yamamoto M."/>
            <person name="Yamamoto S."/>
            <person name="Yamane H."/>
            <person name="Yoshiki S."/>
            <person name="Yoshihara R."/>
            <person name="Yukawa K."/>
            <person name="Zhong H."/>
            <person name="Yano M."/>
            <person name="Yuan Q."/>
            <person name="Ouyang S."/>
            <person name="Liu J."/>
            <person name="Jones K.M."/>
            <person name="Gansberger K."/>
            <person name="Moffat K."/>
            <person name="Hill J."/>
            <person name="Bera J."/>
            <person name="Fadrosh D."/>
            <person name="Jin S."/>
            <person name="Johri S."/>
            <person name="Kim M."/>
            <person name="Overton L."/>
            <person name="Reardon M."/>
            <person name="Tsitrin T."/>
            <person name="Vuong H."/>
            <person name="Weaver B."/>
            <person name="Ciecko A."/>
            <person name="Tallon L."/>
            <person name="Jackson J."/>
            <person name="Pai G."/>
            <person name="Aken S.V."/>
            <person name="Utterback T."/>
            <person name="Reidmuller S."/>
            <person name="Feldblyum T."/>
            <person name="Hsiao J."/>
            <person name="Zismann V."/>
            <person name="Iobst S."/>
            <person name="de Vazeille A.R."/>
            <person name="Buell C.R."/>
            <person name="Ying K."/>
            <person name="Li Y."/>
            <person name="Lu T."/>
            <person name="Huang Y."/>
            <person name="Zhao Q."/>
            <person name="Feng Q."/>
            <person name="Zhang L."/>
            <person name="Zhu J."/>
            <person name="Weng Q."/>
            <person name="Mu J."/>
            <person name="Lu Y."/>
            <person name="Fan D."/>
            <person name="Liu Y."/>
            <person name="Guan J."/>
            <person name="Zhang Y."/>
            <person name="Yu S."/>
            <person name="Liu X."/>
            <person name="Zhang Y."/>
            <person name="Hong G."/>
            <person name="Han B."/>
            <person name="Choisne N."/>
            <person name="Demange N."/>
            <person name="Orjeda G."/>
            <person name="Samain S."/>
            <person name="Cattolico L."/>
            <person name="Pelletier E."/>
            <person name="Couloux A."/>
            <person name="Segurens B."/>
            <person name="Wincker P."/>
            <person name="D'Hont A."/>
            <person name="Scarpelli C."/>
            <person name="Weissenbach J."/>
            <person name="Salanoubat M."/>
            <person name="Quetier F."/>
            <person name="Yu Y."/>
            <person name="Kim H.R."/>
            <person name="Rambo T."/>
            <person name="Currie J."/>
            <person name="Collura K."/>
            <person name="Luo M."/>
            <person name="Yang T."/>
            <person name="Ammiraju J.S.S."/>
            <person name="Engler F."/>
            <person name="Soderlund C."/>
            <person name="Wing R.A."/>
            <person name="Palmer L.E."/>
            <person name="de la Bastide M."/>
            <person name="Spiegel L."/>
            <person name="Nascimento L."/>
            <person name="Zutavern T."/>
            <person name="O'Shaughnessy A."/>
            <person name="Dike S."/>
            <person name="Dedhia N."/>
            <person name="Preston R."/>
            <person name="Balija V."/>
            <person name="McCombie W.R."/>
            <person name="Chow T."/>
            <person name="Chen H."/>
            <person name="Chung M."/>
            <person name="Chen C."/>
            <person name="Shaw J."/>
            <person name="Wu H."/>
            <person name="Hsiao K."/>
            <person name="Chao Y."/>
            <person name="Chu M."/>
            <person name="Cheng C."/>
            <person name="Hour A."/>
            <person name="Lee P."/>
            <person name="Lin S."/>
            <person name="Lin Y."/>
            <person name="Liou J."/>
            <person name="Liu S."/>
            <person name="Hsing Y."/>
            <person name="Raghuvanshi S."/>
            <person name="Mohanty A."/>
            <person name="Bharti A.K."/>
            <person name="Gaur A."/>
            <person name="Gupta V."/>
            <person name="Kumar D."/>
            <person name="Ravi V."/>
            <person name="Vij S."/>
            <person name="Kapur A."/>
            <person name="Khurana P."/>
            <person name="Khurana P."/>
            <person name="Khurana J.P."/>
            <person name="Tyagi A.K."/>
            <person name="Gaikwad K."/>
            <person name="Singh A."/>
            <person name="Dalal V."/>
            <person name="Srivastava S."/>
            <person name="Dixit A."/>
            <person name="Pal A.K."/>
            <person name="Ghazi I.A."/>
            <person name="Yadav M."/>
            <person name="Pandit A."/>
            <person name="Bhargava A."/>
            <person name="Sureshbabu K."/>
            <person name="Batra K."/>
            <person name="Sharma T.R."/>
            <person name="Mohapatra T."/>
            <person name="Singh N.K."/>
            <person name="Messing J."/>
            <person name="Nelson A.B."/>
            <person name="Fuks G."/>
            <person name="Kavchok S."/>
            <person name="Keizer G."/>
            <person name="Linton E."/>
            <person name="Llaca V."/>
            <person name="Song R."/>
            <person name="Tanyolac B."/>
            <person name="Young S."/>
            <person name="Ho-Il K."/>
            <person name="Hahn J.H."/>
            <person name="Sangsakoo G."/>
            <person name="Vanavichit A."/>
            <person name="de Mattos Luiz.A.T."/>
            <person name="Zimmer P.D."/>
            <person name="Malone G."/>
            <person name="Dellagostin O."/>
            <person name="de Oliveira A.C."/>
            <person name="Bevan M."/>
            <person name="Bancroft I."/>
            <person name="Minx P."/>
            <person name="Cordum H."/>
            <person name="Wilson R."/>
            <person name="Cheng Z."/>
            <person name="Jin W."/>
            <person name="Jiang J."/>
            <person name="Leong S.A."/>
            <person name="Iwama H."/>
            <person name="Gojobori T."/>
            <person name="Itoh T."/>
            <person name="Niimura Y."/>
            <person name="Fujii Y."/>
            <person name="Habara T."/>
            <person name="Sakai H."/>
            <person name="Sato Y."/>
            <person name="Wilson G."/>
            <person name="Kumar K."/>
            <person name="McCouch S."/>
            <person name="Juretic N."/>
            <person name="Hoen D."/>
            <person name="Wright S."/>
            <person name="Bruskiewich R."/>
            <person name="Bureau T."/>
            <person name="Miyao A."/>
            <person name="Hirochika H."/>
            <person name="Nishikawa T."/>
            <person name="Kadowaki K."/>
            <person name="Sugiura M."/>
            <person name="Burr B."/>
            <person name="Sasaki T."/>
        </authorList>
    </citation>
    <scope>NUCLEOTIDE SEQUENCE [LARGE SCALE GENOMIC DNA]</scope>
    <source>
        <strain evidence="4">cv. Nipponbare</strain>
    </source>
</reference>
<gene>
    <name evidence="2" type="ORF">OJ1031_C12.38</name>
    <name evidence="3" type="ORF">OSJNBb0012I09.5</name>
</gene>
<evidence type="ECO:0000256" key="1">
    <source>
        <dbReference type="SAM" id="MobiDB-lite"/>
    </source>
</evidence>
<evidence type="ECO:0000313" key="3">
    <source>
        <dbReference type="EMBL" id="BAD26414.1"/>
    </source>
</evidence>
<reference evidence="4" key="4">
    <citation type="journal article" date="2008" name="Nucleic Acids Res.">
        <title>The rice annotation project database (RAP-DB): 2008 update.</title>
        <authorList>
            <consortium name="The rice annotation project (RAP)"/>
        </authorList>
    </citation>
    <scope>GENOME REANNOTATION</scope>
    <source>
        <strain evidence="4">cv. Nipponbare</strain>
    </source>
</reference>
<dbReference type="Proteomes" id="UP000000763">
    <property type="component" value="Chromosome 9"/>
</dbReference>
<protein>
    <submittedName>
        <fullName evidence="3">Uncharacterized protein</fullName>
    </submittedName>
</protein>
<feature type="region of interest" description="Disordered" evidence="1">
    <location>
        <begin position="21"/>
        <end position="56"/>
    </location>
</feature>
<sequence>MTSSVARWYVTATSTYGSITGDALDIKPSDGQSTTTPTTLPYGEDSSTTGLLASQN</sequence>
<organism evidence="3 4">
    <name type="scientific">Oryza sativa subsp. japonica</name>
    <name type="common">Rice</name>
    <dbReference type="NCBI Taxonomy" id="39947"/>
    <lineage>
        <taxon>Eukaryota</taxon>
        <taxon>Viridiplantae</taxon>
        <taxon>Streptophyta</taxon>
        <taxon>Embryophyta</taxon>
        <taxon>Tracheophyta</taxon>
        <taxon>Spermatophyta</taxon>
        <taxon>Magnoliopsida</taxon>
        <taxon>Liliopsida</taxon>
        <taxon>Poales</taxon>
        <taxon>Poaceae</taxon>
        <taxon>BOP clade</taxon>
        <taxon>Oryzoideae</taxon>
        <taxon>Oryzeae</taxon>
        <taxon>Oryzinae</taxon>
        <taxon>Oryza</taxon>
        <taxon>Oryza sativa</taxon>
    </lineage>
</organism>
<feature type="compositionally biased region" description="Polar residues" evidence="1">
    <location>
        <begin position="30"/>
        <end position="56"/>
    </location>
</feature>
<reference evidence="2" key="1">
    <citation type="submission" date="2002-07" db="EMBL/GenBank/DDBJ databases">
        <title>Oryza sativa nipponbare(GA3) genomic DNA, chromosome 9, BAC clone:OJ1031_C12.</title>
        <authorList>
            <person name="Sasaki T."/>
            <person name="Matsumoto T."/>
            <person name="Hattori M."/>
            <person name="Sakaki Y."/>
            <person name="Katayose Y."/>
        </authorList>
    </citation>
    <scope>NUCLEOTIDE SEQUENCE</scope>
</reference>
<dbReference type="EMBL" id="AP005547">
    <property type="protein sequence ID" value="BAD25949.1"/>
    <property type="molecule type" value="Genomic_DNA"/>
</dbReference>